<dbReference type="RefSeq" id="WP_341842085.1">
    <property type="nucleotide sequence ID" value="NZ_CP149792.1"/>
</dbReference>
<accession>A0ABZ2Z796</accession>
<name>A0ABZ2Z796_9BACT</name>
<evidence type="ECO:0000256" key="1">
    <source>
        <dbReference type="SAM" id="SignalP"/>
    </source>
</evidence>
<evidence type="ECO:0008006" key="4">
    <source>
        <dbReference type="Google" id="ProtNLM"/>
    </source>
</evidence>
<feature type="chain" id="PRO_5045978079" description="YD repeat-containing protein" evidence="1">
    <location>
        <begin position="20"/>
        <end position="306"/>
    </location>
</feature>
<proteinExistence type="predicted"/>
<keyword evidence="3" id="KW-1185">Reference proteome</keyword>
<evidence type="ECO:0000313" key="3">
    <source>
        <dbReference type="Proteomes" id="UP001449657"/>
    </source>
</evidence>
<keyword evidence="1" id="KW-0732">Signal</keyword>
<evidence type="ECO:0000313" key="2">
    <source>
        <dbReference type="EMBL" id="WZN47448.1"/>
    </source>
</evidence>
<dbReference type="Gene3D" id="2.180.10.10">
    <property type="entry name" value="RHS repeat-associated core"/>
    <property type="match status" value="1"/>
</dbReference>
<protein>
    <recommendedName>
        <fullName evidence="4">YD repeat-containing protein</fullName>
    </recommendedName>
</protein>
<sequence length="306" mass="36732">MSRITILTVLIFSTFSASAQVLPLEDFSPYNEQFRRLKVESVIDSAGSSVTRTFYDKLGRIIKKEEHGESTSIQHFHYQQRGDTLFRMRTSNGSKQPEEIVRYVFNKGKRLVEWYEFYMEQPDKPDGLPNWSGSARRFFYDDNGRLATRLDYSWIDVKLSRMPDLHLHPALWELKYLYRYTYDAKGKLKARWEHLNRYTYHERDSVWYDRQNRPETIVRRIDHLILGEWGIMDYIAKWEIKYWGNEKMTTYSQHHLNPTGQFIEIDYTKVVKEELSGPHGLPSRKTEGSTKKITWTNQYRYTFYPR</sequence>
<reference evidence="2 3" key="1">
    <citation type="submission" date="2024-03" db="EMBL/GenBank/DDBJ databases">
        <title>Chitinophaga caseinilytica sp. nov., a casein hydrolysing bacterium isolated from forest soil.</title>
        <authorList>
            <person name="Lee D.S."/>
            <person name="Han D.M."/>
            <person name="Baek J.H."/>
            <person name="Choi D.G."/>
            <person name="Jeon J.H."/>
            <person name="Jeon C.O."/>
        </authorList>
    </citation>
    <scope>NUCLEOTIDE SEQUENCE [LARGE SCALE GENOMIC DNA]</scope>
    <source>
        <strain evidence="2 3">KACC 19118</strain>
    </source>
</reference>
<dbReference type="EMBL" id="CP150096">
    <property type="protein sequence ID" value="WZN47448.1"/>
    <property type="molecule type" value="Genomic_DNA"/>
</dbReference>
<dbReference type="Proteomes" id="UP001449657">
    <property type="component" value="Chromosome"/>
</dbReference>
<gene>
    <name evidence="2" type="ORF">WJU22_04580</name>
</gene>
<feature type="signal peptide" evidence="1">
    <location>
        <begin position="1"/>
        <end position="19"/>
    </location>
</feature>
<organism evidence="2 3">
    <name type="scientific">Chitinophaga caseinilytica</name>
    <dbReference type="NCBI Taxonomy" id="2267521"/>
    <lineage>
        <taxon>Bacteria</taxon>
        <taxon>Pseudomonadati</taxon>
        <taxon>Bacteroidota</taxon>
        <taxon>Chitinophagia</taxon>
        <taxon>Chitinophagales</taxon>
        <taxon>Chitinophagaceae</taxon>
        <taxon>Chitinophaga</taxon>
    </lineage>
</organism>